<evidence type="ECO:0000256" key="1">
    <source>
        <dbReference type="SAM" id="Phobius"/>
    </source>
</evidence>
<sequence length="187" mass="20537">MSAAQSSLPVHDAPTFPVDFHPDRTHLLSAFVMTCILLLVIGVRPEETAGLGFDSRWLLLLLVGPALFVYWVLRARTRVTATGITTRPAFAAGHTASWEQIEGIQFRKSKALLQVSDQEPFPLPGVTFNSLTKLAAASNGRIPDVINEGYAAATNKVVIMRKDGRQIIVSREEYEARQQAAQHSAQQ</sequence>
<evidence type="ECO:0000313" key="3">
    <source>
        <dbReference type="EMBL" id="AZA13379.1"/>
    </source>
</evidence>
<feature type="transmembrane region" description="Helical" evidence="1">
    <location>
        <begin position="55"/>
        <end position="73"/>
    </location>
</feature>
<protein>
    <submittedName>
        <fullName evidence="3">Low molecular weight protein antigen 6</fullName>
    </submittedName>
</protein>
<dbReference type="KEGG" id="ccho:CCHOA_04855"/>
<evidence type="ECO:0000313" key="4">
    <source>
        <dbReference type="Proteomes" id="UP000269019"/>
    </source>
</evidence>
<evidence type="ECO:0000259" key="2">
    <source>
        <dbReference type="Pfam" id="PF10756"/>
    </source>
</evidence>
<feature type="domain" description="Low molecular weight protein antigen 6 PH" evidence="2">
    <location>
        <begin position="74"/>
        <end position="144"/>
    </location>
</feature>
<keyword evidence="1" id="KW-0812">Transmembrane</keyword>
<dbReference type="InterPro" id="IPR019692">
    <property type="entry name" value="CFP-6_PH"/>
</dbReference>
<keyword evidence="1" id="KW-1133">Transmembrane helix</keyword>
<organism evidence="3 4">
    <name type="scientific">Corynebacterium choanae</name>
    <dbReference type="NCBI Taxonomy" id="1862358"/>
    <lineage>
        <taxon>Bacteria</taxon>
        <taxon>Bacillati</taxon>
        <taxon>Actinomycetota</taxon>
        <taxon>Actinomycetes</taxon>
        <taxon>Mycobacteriales</taxon>
        <taxon>Corynebacteriaceae</taxon>
        <taxon>Corynebacterium</taxon>
    </lineage>
</organism>
<proteinExistence type="predicted"/>
<dbReference type="Pfam" id="PF10756">
    <property type="entry name" value="bPH_6"/>
    <property type="match status" value="1"/>
</dbReference>
<dbReference type="OrthoDB" id="5190396at2"/>
<dbReference type="RefSeq" id="WP_123927397.1">
    <property type="nucleotide sequence ID" value="NZ_CP033896.1"/>
</dbReference>
<dbReference type="EMBL" id="CP033896">
    <property type="protein sequence ID" value="AZA13379.1"/>
    <property type="molecule type" value="Genomic_DNA"/>
</dbReference>
<accession>A0A3G6J615</accession>
<dbReference type="Proteomes" id="UP000269019">
    <property type="component" value="Chromosome"/>
</dbReference>
<feature type="transmembrane region" description="Helical" evidence="1">
    <location>
        <begin position="26"/>
        <end position="43"/>
    </location>
</feature>
<keyword evidence="1" id="KW-0472">Membrane</keyword>
<keyword evidence="4" id="KW-1185">Reference proteome</keyword>
<reference evidence="3 4" key="1">
    <citation type="submission" date="2018-11" db="EMBL/GenBank/DDBJ databases">
        <authorList>
            <person name="Kleinhagauer T."/>
            <person name="Glaeser S.P."/>
            <person name="Spergser J."/>
            <person name="Ruckert C."/>
            <person name="Kaempfer P."/>
            <person name="Busse H.-J."/>
        </authorList>
    </citation>
    <scope>NUCLEOTIDE SEQUENCE [LARGE SCALE GENOMIC DNA]</scope>
    <source>
        <strain evidence="3 4">200CH</strain>
    </source>
</reference>
<name>A0A3G6J615_9CORY</name>
<dbReference type="AlphaFoldDB" id="A0A3G6J615"/>
<gene>
    <name evidence="3" type="primary">cfp6</name>
    <name evidence="3" type="ORF">CCHOA_04855</name>
</gene>